<keyword evidence="2" id="KW-1185">Reference proteome</keyword>
<evidence type="ECO:0000313" key="1">
    <source>
        <dbReference type="EMBL" id="KAK7466340.1"/>
    </source>
</evidence>
<sequence>MSLTSLLGRTKTFPQEQPSYAQNFFDGPSIASADALRVSKRVEWILNDRDAYRRLLAQRGELAQSLLDLLQTLCDYPEVTSELRSRIYKAIIRLSKNSGLSPVCLTLNNITNLEDFPVAGGAFADIRKGLLGGQVACLKIPRLHLGQDPNKLLKVIEF</sequence>
<dbReference type="EMBL" id="JBANRG010000005">
    <property type="protein sequence ID" value="KAK7466340.1"/>
    <property type="molecule type" value="Genomic_DNA"/>
</dbReference>
<protein>
    <submittedName>
        <fullName evidence="1">Rho guanine nucleotide exchange factor</fullName>
    </submittedName>
</protein>
<organism evidence="1 2">
    <name type="scientific">Marasmiellus scandens</name>
    <dbReference type="NCBI Taxonomy" id="2682957"/>
    <lineage>
        <taxon>Eukaryota</taxon>
        <taxon>Fungi</taxon>
        <taxon>Dikarya</taxon>
        <taxon>Basidiomycota</taxon>
        <taxon>Agaricomycotina</taxon>
        <taxon>Agaricomycetes</taxon>
        <taxon>Agaricomycetidae</taxon>
        <taxon>Agaricales</taxon>
        <taxon>Marasmiineae</taxon>
        <taxon>Omphalotaceae</taxon>
        <taxon>Marasmiellus</taxon>
    </lineage>
</organism>
<name>A0ABR1JT01_9AGAR</name>
<accession>A0ABR1JT01</accession>
<proteinExistence type="predicted"/>
<reference evidence="1 2" key="1">
    <citation type="submission" date="2024-01" db="EMBL/GenBank/DDBJ databases">
        <title>A draft genome for the cacao thread blight pathogen Marasmiellus scandens.</title>
        <authorList>
            <person name="Baruah I.K."/>
            <person name="Leung J."/>
            <person name="Bukari Y."/>
            <person name="Amoako-Attah I."/>
            <person name="Meinhardt L.W."/>
            <person name="Bailey B.A."/>
            <person name="Cohen S.P."/>
        </authorList>
    </citation>
    <scope>NUCLEOTIDE SEQUENCE [LARGE SCALE GENOMIC DNA]</scope>
    <source>
        <strain evidence="1 2">GH-19</strain>
    </source>
</reference>
<gene>
    <name evidence="1" type="primary">TUS1_4</name>
    <name evidence="1" type="ORF">VKT23_005066</name>
</gene>
<dbReference type="Proteomes" id="UP001498398">
    <property type="component" value="Unassembled WGS sequence"/>
</dbReference>
<evidence type="ECO:0000313" key="2">
    <source>
        <dbReference type="Proteomes" id="UP001498398"/>
    </source>
</evidence>
<comment type="caution">
    <text evidence="1">The sequence shown here is derived from an EMBL/GenBank/DDBJ whole genome shotgun (WGS) entry which is preliminary data.</text>
</comment>